<keyword evidence="3" id="KW-0540">Nuclease</keyword>
<protein>
    <recommendedName>
        <fullName evidence="7">Reverse transcriptase RNase H-like domain-containing protein</fullName>
    </recommendedName>
</protein>
<evidence type="ECO:0000256" key="1">
    <source>
        <dbReference type="ARBA" id="ARBA00022679"/>
    </source>
</evidence>
<dbReference type="Pfam" id="PF17917">
    <property type="entry name" value="RT_RNaseH"/>
    <property type="match status" value="1"/>
</dbReference>
<dbReference type="InterPro" id="IPR041373">
    <property type="entry name" value="RT_RNaseH"/>
</dbReference>
<sequence>MTWLSPHYVVLNCNTKYVTLEVLGREKIEWEGVYKPKLAKVMSSIRARKLVGQGCLAYLAHIQDVEVESPFIESIPIVSEFKDVFPTNLPAVVFALKIWQHYLYGVKCEMLTDHRSLQHIFTKKDMNLRQRRWMELLKEYDATIQYHPGKVNVVVDALSRKTVNMGSLTCLGVAKRPLAKEIQTLESKFIQLGI</sequence>
<dbReference type="GO" id="GO:0016787">
    <property type="term" value="F:hydrolase activity"/>
    <property type="evidence" value="ECO:0007669"/>
    <property type="project" value="UniProtKB-KW"/>
</dbReference>
<gene>
    <name evidence="8" type="ORF">MTR67_031802</name>
</gene>
<organism evidence="8 9">
    <name type="scientific">Solanum verrucosum</name>
    <dbReference type="NCBI Taxonomy" id="315347"/>
    <lineage>
        <taxon>Eukaryota</taxon>
        <taxon>Viridiplantae</taxon>
        <taxon>Streptophyta</taxon>
        <taxon>Embryophyta</taxon>
        <taxon>Tracheophyta</taxon>
        <taxon>Spermatophyta</taxon>
        <taxon>Magnoliopsida</taxon>
        <taxon>eudicotyledons</taxon>
        <taxon>Gunneridae</taxon>
        <taxon>Pentapetalae</taxon>
        <taxon>asterids</taxon>
        <taxon>lamiids</taxon>
        <taxon>Solanales</taxon>
        <taxon>Solanaceae</taxon>
        <taxon>Solanoideae</taxon>
        <taxon>Solaneae</taxon>
        <taxon>Solanum</taxon>
    </lineage>
</organism>
<evidence type="ECO:0000313" key="8">
    <source>
        <dbReference type="EMBL" id="WMV38417.1"/>
    </source>
</evidence>
<dbReference type="EMBL" id="CP133618">
    <property type="protein sequence ID" value="WMV38417.1"/>
    <property type="molecule type" value="Genomic_DNA"/>
</dbReference>
<dbReference type="CDD" id="cd09274">
    <property type="entry name" value="RNase_HI_RT_Ty3"/>
    <property type="match status" value="1"/>
</dbReference>
<keyword evidence="1" id="KW-0808">Transferase</keyword>
<dbReference type="InterPro" id="IPR043502">
    <property type="entry name" value="DNA/RNA_pol_sf"/>
</dbReference>
<evidence type="ECO:0000256" key="5">
    <source>
        <dbReference type="ARBA" id="ARBA00022801"/>
    </source>
</evidence>
<evidence type="ECO:0000256" key="6">
    <source>
        <dbReference type="ARBA" id="ARBA00022918"/>
    </source>
</evidence>
<accession>A0AAF0ZFK9</accession>
<keyword evidence="4" id="KW-0255">Endonuclease</keyword>
<proteinExistence type="predicted"/>
<reference evidence="8" key="1">
    <citation type="submission" date="2023-08" db="EMBL/GenBank/DDBJ databases">
        <title>A de novo genome assembly of Solanum verrucosum Schlechtendal, a Mexican diploid species geographically isolated from the other diploid A-genome species in potato relatives.</title>
        <authorList>
            <person name="Hosaka K."/>
        </authorList>
    </citation>
    <scope>NUCLEOTIDE SEQUENCE</scope>
    <source>
        <tissue evidence="8">Young leaves</tissue>
    </source>
</reference>
<evidence type="ECO:0000256" key="4">
    <source>
        <dbReference type="ARBA" id="ARBA00022759"/>
    </source>
</evidence>
<evidence type="ECO:0000256" key="3">
    <source>
        <dbReference type="ARBA" id="ARBA00022722"/>
    </source>
</evidence>
<feature type="domain" description="Reverse transcriptase RNase H-like" evidence="7">
    <location>
        <begin position="89"/>
        <end position="140"/>
    </location>
</feature>
<evidence type="ECO:0000256" key="2">
    <source>
        <dbReference type="ARBA" id="ARBA00022695"/>
    </source>
</evidence>
<dbReference type="Proteomes" id="UP001234989">
    <property type="component" value="Chromosome 7"/>
</dbReference>
<name>A0AAF0ZFK9_SOLVR</name>
<dbReference type="AlphaFoldDB" id="A0AAF0ZFK9"/>
<dbReference type="PANTHER" id="PTHR34072:SF52">
    <property type="entry name" value="RIBONUCLEASE H"/>
    <property type="match status" value="1"/>
</dbReference>
<evidence type="ECO:0000313" key="9">
    <source>
        <dbReference type="Proteomes" id="UP001234989"/>
    </source>
</evidence>
<keyword evidence="6" id="KW-0695">RNA-directed DNA polymerase</keyword>
<dbReference type="GO" id="GO:0003964">
    <property type="term" value="F:RNA-directed DNA polymerase activity"/>
    <property type="evidence" value="ECO:0007669"/>
    <property type="project" value="UniProtKB-KW"/>
</dbReference>
<dbReference type="GO" id="GO:0004519">
    <property type="term" value="F:endonuclease activity"/>
    <property type="evidence" value="ECO:0007669"/>
    <property type="project" value="UniProtKB-KW"/>
</dbReference>
<keyword evidence="2" id="KW-0548">Nucleotidyltransferase</keyword>
<evidence type="ECO:0000259" key="7">
    <source>
        <dbReference type="Pfam" id="PF17917"/>
    </source>
</evidence>
<keyword evidence="5" id="KW-0378">Hydrolase</keyword>
<keyword evidence="9" id="KW-1185">Reference proteome</keyword>
<dbReference type="PANTHER" id="PTHR34072">
    <property type="entry name" value="ENZYMATIC POLYPROTEIN-RELATED"/>
    <property type="match status" value="1"/>
</dbReference>
<dbReference type="SUPFAM" id="SSF56672">
    <property type="entry name" value="DNA/RNA polymerases"/>
    <property type="match status" value="1"/>
</dbReference>